<evidence type="ECO:0000313" key="4">
    <source>
        <dbReference type="EMBL" id="EOD66314.1"/>
    </source>
</evidence>
<keyword evidence="1" id="KW-0805">Transcription regulation</keyword>
<evidence type="ECO:0000256" key="2">
    <source>
        <dbReference type="ARBA" id="ARBA00023163"/>
    </source>
</evidence>
<evidence type="ECO:0000313" key="5">
    <source>
        <dbReference type="Proteomes" id="UP000014139"/>
    </source>
</evidence>
<evidence type="ECO:0000259" key="3">
    <source>
        <dbReference type="Pfam" id="PF16859"/>
    </source>
</evidence>
<proteinExistence type="predicted"/>
<comment type="caution">
    <text evidence="4">The sequence shown here is derived from an EMBL/GenBank/DDBJ whole genome shotgun (WGS) entry which is preliminary data.</text>
</comment>
<name>R1I795_9PSEU</name>
<evidence type="ECO:0000256" key="1">
    <source>
        <dbReference type="ARBA" id="ARBA00023015"/>
    </source>
</evidence>
<dbReference type="InterPro" id="IPR036271">
    <property type="entry name" value="Tet_transcr_reg_TetR-rel_C_sf"/>
</dbReference>
<sequence length="152" mass="15999">MALAAGVGRATVYRHWARADQLLLDAMGGADLPLFRDPAAPVRPWLIRQLRRMADELAVPAVAAVALTLAQSALADPVAAARQDESVGTITDRIHTAVRLAVAAGELETGAEPADLCAQLVGPLVYRAAMQRQPASDAFIARLVDGIGAWRG</sequence>
<organism evidence="4 5">
    <name type="scientific">Amycolatopsis vancoresmycina DSM 44592</name>
    <dbReference type="NCBI Taxonomy" id="1292037"/>
    <lineage>
        <taxon>Bacteria</taxon>
        <taxon>Bacillati</taxon>
        <taxon>Actinomycetota</taxon>
        <taxon>Actinomycetes</taxon>
        <taxon>Pseudonocardiales</taxon>
        <taxon>Pseudonocardiaceae</taxon>
        <taxon>Amycolatopsis</taxon>
    </lineage>
</organism>
<dbReference type="AlphaFoldDB" id="R1I795"/>
<keyword evidence="5" id="KW-1185">Reference proteome</keyword>
<dbReference type="EMBL" id="AOUO01000319">
    <property type="protein sequence ID" value="EOD66314.1"/>
    <property type="molecule type" value="Genomic_DNA"/>
</dbReference>
<feature type="domain" description="Tetracyclin repressor-like C-terminal" evidence="3">
    <location>
        <begin position="46"/>
        <end position="145"/>
    </location>
</feature>
<keyword evidence="2" id="KW-0804">Transcription</keyword>
<dbReference type="Pfam" id="PF16859">
    <property type="entry name" value="TetR_C_11"/>
    <property type="match status" value="1"/>
</dbReference>
<gene>
    <name evidence="4" type="ORF">H480_22117</name>
</gene>
<dbReference type="Proteomes" id="UP000014139">
    <property type="component" value="Unassembled WGS sequence"/>
</dbReference>
<protein>
    <submittedName>
        <fullName evidence="4">TetR family transcriptional regulator</fullName>
    </submittedName>
</protein>
<accession>R1I795</accession>
<dbReference type="InterPro" id="IPR011075">
    <property type="entry name" value="TetR_C"/>
</dbReference>
<dbReference type="SUPFAM" id="SSF48498">
    <property type="entry name" value="Tetracyclin repressor-like, C-terminal domain"/>
    <property type="match status" value="1"/>
</dbReference>
<dbReference type="PATRIC" id="fig|1292037.4.peg.4195"/>
<reference evidence="4 5" key="1">
    <citation type="submission" date="2013-02" db="EMBL/GenBank/DDBJ databases">
        <title>Draft genome sequence of Amycolatopsis vancoresmycina strain DSM 44592T.</title>
        <authorList>
            <person name="Kumar S."/>
            <person name="Kaur N."/>
            <person name="Kaur C."/>
            <person name="Raghava G.P.S."/>
            <person name="Mayilraj S."/>
        </authorList>
    </citation>
    <scope>NUCLEOTIDE SEQUENCE [LARGE SCALE GENOMIC DNA]</scope>
    <source>
        <strain evidence="4 5">DSM 44592</strain>
    </source>
</reference>
<dbReference type="Gene3D" id="1.10.357.10">
    <property type="entry name" value="Tetracycline Repressor, domain 2"/>
    <property type="match status" value="1"/>
</dbReference>
<dbReference type="eggNOG" id="COG1309">
    <property type="taxonomic scope" value="Bacteria"/>
</dbReference>